<keyword evidence="3" id="KW-1185">Reference proteome</keyword>
<accession>F4KP59</accession>
<keyword evidence="1" id="KW-0472">Membrane</keyword>
<dbReference type="HOGENOM" id="CLU_1560787_0_0_10"/>
<dbReference type="STRING" id="760192.Halhy_0952"/>
<name>F4KP59_HALH1</name>
<dbReference type="Proteomes" id="UP000008461">
    <property type="component" value="Chromosome"/>
</dbReference>
<protein>
    <submittedName>
        <fullName evidence="2">Uncharacterized protein</fullName>
    </submittedName>
</protein>
<dbReference type="EMBL" id="CP002691">
    <property type="protein sequence ID" value="AEE48853.1"/>
    <property type="molecule type" value="Genomic_DNA"/>
</dbReference>
<evidence type="ECO:0000313" key="3">
    <source>
        <dbReference type="Proteomes" id="UP000008461"/>
    </source>
</evidence>
<keyword evidence="1" id="KW-0812">Transmembrane</keyword>
<sequence>MKQELMQSLLDKYFAGESSLQEEAQLKQLLQDEQGSAAQQQYQAWFQFLEQETDIQLDDDFDAKIMQKIEASLAPAPVVRKLPISWMLRVAAVFALVAAGLWWMTRTNPVAQPLVAEAKVIDWSKYEPKTAEEAYQITRKAFRRVATELNEGTEIASESVGKMEEMGRMFK</sequence>
<reference evidence="2 3" key="1">
    <citation type="journal article" date="2011" name="Stand. Genomic Sci.">
        <title>Complete genome sequence of Haliscomenobacter hydrossis type strain (O).</title>
        <authorList>
            <consortium name="US DOE Joint Genome Institute (JGI-PGF)"/>
            <person name="Daligault H."/>
            <person name="Lapidus A."/>
            <person name="Zeytun A."/>
            <person name="Nolan M."/>
            <person name="Lucas S."/>
            <person name="Del Rio T.G."/>
            <person name="Tice H."/>
            <person name="Cheng J.F."/>
            <person name="Tapia R."/>
            <person name="Han C."/>
            <person name="Goodwin L."/>
            <person name="Pitluck S."/>
            <person name="Liolios K."/>
            <person name="Pagani I."/>
            <person name="Ivanova N."/>
            <person name="Huntemann M."/>
            <person name="Mavromatis K."/>
            <person name="Mikhailova N."/>
            <person name="Pati A."/>
            <person name="Chen A."/>
            <person name="Palaniappan K."/>
            <person name="Land M."/>
            <person name="Hauser L."/>
            <person name="Brambilla E.M."/>
            <person name="Rohde M."/>
            <person name="Verbarg S."/>
            <person name="Goker M."/>
            <person name="Bristow J."/>
            <person name="Eisen J.A."/>
            <person name="Markowitz V."/>
            <person name="Hugenholtz P."/>
            <person name="Kyrpides N.C."/>
            <person name="Klenk H.P."/>
            <person name="Woyke T."/>
        </authorList>
    </citation>
    <scope>NUCLEOTIDE SEQUENCE [LARGE SCALE GENOMIC DNA]</scope>
    <source>
        <strain evidence="3">ATCC 27775 / DSM 1100 / LMG 10767 / O</strain>
    </source>
</reference>
<dbReference type="KEGG" id="hhy:Halhy_0952"/>
<keyword evidence="1" id="KW-1133">Transmembrane helix</keyword>
<gene>
    <name evidence="2" type="ordered locus">Halhy_0952</name>
</gene>
<feature type="transmembrane region" description="Helical" evidence="1">
    <location>
        <begin position="86"/>
        <end position="104"/>
    </location>
</feature>
<dbReference type="AlphaFoldDB" id="F4KP59"/>
<evidence type="ECO:0000256" key="1">
    <source>
        <dbReference type="SAM" id="Phobius"/>
    </source>
</evidence>
<organism evidence="2 3">
    <name type="scientific">Haliscomenobacter hydrossis (strain ATCC 27775 / DSM 1100 / LMG 10767 / O)</name>
    <dbReference type="NCBI Taxonomy" id="760192"/>
    <lineage>
        <taxon>Bacteria</taxon>
        <taxon>Pseudomonadati</taxon>
        <taxon>Bacteroidota</taxon>
        <taxon>Saprospiria</taxon>
        <taxon>Saprospirales</taxon>
        <taxon>Haliscomenobacteraceae</taxon>
        <taxon>Haliscomenobacter</taxon>
    </lineage>
</organism>
<dbReference type="RefSeq" id="WP_013763411.1">
    <property type="nucleotide sequence ID" value="NC_015510.1"/>
</dbReference>
<evidence type="ECO:0000313" key="2">
    <source>
        <dbReference type="EMBL" id="AEE48853.1"/>
    </source>
</evidence>
<reference key="2">
    <citation type="submission" date="2011-04" db="EMBL/GenBank/DDBJ databases">
        <title>Complete sequence of chromosome of Haliscomenobacter hydrossis DSM 1100.</title>
        <authorList>
            <consortium name="US DOE Joint Genome Institute (JGI-PGF)"/>
            <person name="Lucas S."/>
            <person name="Han J."/>
            <person name="Lapidus A."/>
            <person name="Bruce D."/>
            <person name="Goodwin L."/>
            <person name="Pitluck S."/>
            <person name="Peters L."/>
            <person name="Kyrpides N."/>
            <person name="Mavromatis K."/>
            <person name="Ivanova N."/>
            <person name="Ovchinnikova G."/>
            <person name="Pagani I."/>
            <person name="Daligault H."/>
            <person name="Detter J.C."/>
            <person name="Han C."/>
            <person name="Land M."/>
            <person name="Hauser L."/>
            <person name="Markowitz V."/>
            <person name="Cheng J.-F."/>
            <person name="Hugenholtz P."/>
            <person name="Woyke T."/>
            <person name="Wu D."/>
            <person name="Verbarg S."/>
            <person name="Frueling A."/>
            <person name="Brambilla E."/>
            <person name="Klenk H.-P."/>
            <person name="Eisen J.A."/>
        </authorList>
    </citation>
    <scope>NUCLEOTIDE SEQUENCE</scope>
    <source>
        <strain>DSM 1100</strain>
    </source>
</reference>
<proteinExistence type="predicted"/>